<dbReference type="GO" id="GO:0005524">
    <property type="term" value="F:ATP binding"/>
    <property type="evidence" value="ECO:0007669"/>
    <property type="project" value="UniProtKB-KW"/>
</dbReference>
<dbReference type="PROSITE" id="PS51192">
    <property type="entry name" value="HELICASE_ATP_BIND_1"/>
    <property type="match status" value="1"/>
</dbReference>
<evidence type="ECO:0000256" key="1">
    <source>
        <dbReference type="ARBA" id="ARBA00007025"/>
    </source>
</evidence>
<dbReference type="Gene3D" id="3.40.50.10810">
    <property type="entry name" value="Tandem AAA-ATPase domain"/>
    <property type="match status" value="1"/>
</dbReference>
<keyword evidence="7" id="KW-0862">Zinc</keyword>
<evidence type="ECO:0000259" key="12">
    <source>
        <dbReference type="PROSITE" id="PS51194"/>
    </source>
</evidence>
<dbReference type="InterPro" id="IPR027417">
    <property type="entry name" value="P-loop_NTPase"/>
</dbReference>
<feature type="domain" description="Helicase ATP-binding" evidence="11">
    <location>
        <begin position="388"/>
        <end position="525"/>
    </location>
</feature>
<dbReference type="PANTHER" id="PTHR45626:SF22">
    <property type="entry name" value="DNA REPAIR PROTEIN RAD5"/>
    <property type="match status" value="1"/>
</dbReference>
<keyword evidence="6 13" id="KW-0347">Helicase</keyword>
<dbReference type="InterPro" id="IPR001841">
    <property type="entry name" value="Znf_RING"/>
</dbReference>
<dbReference type="SUPFAM" id="SSF57850">
    <property type="entry name" value="RING/U-box"/>
    <property type="match status" value="1"/>
</dbReference>
<name>A0AAD5U5B7_9FUNG</name>
<dbReference type="GO" id="GO:0005634">
    <property type="term" value="C:nucleus"/>
    <property type="evidence" value="ECO:0007669"/>
    <property type="project" value="TreeGrafter"/>
</dbReference>
<evidence type="ECO:0000256" key="6">
    <source>
        <dbReference type="ARBA" id="ARBA00022806"/>
    </source>
</evidence>
<keyword evidence="2" id="KW-0479">Metal-binding</keyword>
<evidence type="ECO:0000313" key="14">
    <source>
        <dbReference type="Proteomes" id="UP001211065"/>
    </source>
</evidence>
<dbReference type="Pfam" id="PF00176">
    <property type="entry name" value="SNF2-rel_dom"/>
    <property type="match status" value="1"/>
</dbReference>
<dbReference type="InterPro" id="IPR049730">
    <property type="entry name" value="SNF2/RAD54-like_C"/>
</dbReference>
<dbReference type="PANTHER" id="PTHR45626">
    <property type="entry name" value="TRANSCRIPTION TERMINATION FACTOR 2-RELATED"/>
    <property type="match status" value="1"/>
</dbReference>
<dbReference type="InterPro" id="IPR017907">
    <property type="entry name" value="Znf_RING_CS"/>
</dbReference>
<proteinExistence type="inferred from homology"/>
<evidence type="ECO:0000259" key="10">
    <source>
        <dbReference type="PROSITE" id="PS50089"/>
    </source>
</evidence>
<accession>A0AAD5U5B7</accession>
<organism evidence="13 14">
    <name type="scientific">Clydaea vesicula</name>
    <dbReference type="NCBI Taxonomy" id="447962"/>
    <lineage>
        <taxon>Eukaryota</taxon>
        <taxon>Fungi</taxon>
        <taxon>Fungi incertae sedis</taxon>
        <taxon>Chytridiomycota</taxon>
        <taxon>Chytridiomycota incertae sedis</taxon>
        <taxon>Chytridiomycetes</taxon>
        <taxon>Lobulomycetales</taxon>
        <taxon>Lobulomycetaceae</taxon>
        <taxon>Clydaea</taxon>
    </lineage>
</organism>
<protein>
    <submittedName>
        <fullName evidence="13">DNA helicase rad5</fullName>
    </submittedName>
</protein>
<evidence type="ECO:0000256" key="3">
    <source>
        <dbReference type="ARBA" id="ARBA00022741"/>
    </source>
</evidence>
<dbReference type="GO" id="GO:0016787">
    <property type="term" value="F:hydrolase activity"/>
    <property type="evidence" value="ECO:0007669"/>
    <property type="project" value="UniProtKB-KW"/>
</dbReference>
<dbReference type="InterPro" id="IPR000330">
    <property type="entry name" value="SNF2_N"/>
</dbReference>
<dbReference type="InterPro" id="IPR001650">
    <property type="entry name" value="Helicase_C-like"/>
</dbReference>
<dbReference type="GO" id="GO:0008094">
    <property type="term" value="F:ATP-dependent activity, acting on DNA"/>
    <property type="evidence" value="ECO:0007669"/>
    <property type="project" value="TreeGrafter"/>
</dbReference>
<evidence type="ECO:0000259" key="11">
    <source>
        <dbReference type="PROSITE" id="PS51192"/>
    </source>
</evidence>
<evidence type="ECO:0000256" key="4">
    <source>
        <dbReference type="ARBA" id="ARBA00022771"/>
    </source>
</evidence>
<dbReference type="PROSITE" id="PS51194">
    <property type="entry name" value="HELICASE_CTER"/>
    <property type="match status" value="1"/>
</dbReference>
<evidence type="ECO:0000256" key="9">
    <source>
        <dbReference type="PROSITE-ProRule" id="PRU00175"/>
    </source>
</evidence>
<evidence type="ECO:0000256" key="7">
    <source>
        <dbReference type="ARBA" id="ARBA00022833"/>
    </source>
</evidence>
<dbReference type="Gene3D" id="3.40.50.300">
    <property type="entry name" value="P-loop containing nucleotide triphosphate hydrolases"/>
    <property type="match status" value="1"/>
</dbReference>
<comment type="similarity">
    <text evidence="1">Belongs to the SNF2/RAD54 helicase family.</text>
</comment>
<dbReference type="GO" id="GO:0006281">
    <property type="term" value="P:DNA repair"/>
    <property type="evidence" value="ECO:0007669"/>
    <property type="project" value="TreeGrafter"/>
</dbReference>
<dbReference type="InterPro" id="IPR013083">
    <property type="entry name" value="Znf_RING/FYVE/PHD"/>
</dbReference>
<evidence type="ECO:0000256" key="2">
    <source>
        <dbReference type="ARBA" id="ARBA00022723"/>
    </source>
</evidence>
<dbReference type="InterPro" id="IPR038718">
    <property type="entry name" value="SNF2-like_sf"/>
</dbReference>
<dbReference type="Gene3D" id="3.30.40.10">
    <property type="entry name" value="Zinc/RING finger domain, C3HC4 (zinc finger)"/>
    <property type="match status" value="1"/>
</dbReference>
<dbReference type="PROSITE" id="PS00518">
    <property type="entry name" value="ZF_RING_1"/>
    <property type="match status" value="1"/>
</dbReference>
<dbReference type="CDD" id="cd18793">
    <property type="entry name" value="SF2_C_SNF"/>
    <property type="match status" value="1"/>
</dbReference>
<feature type="non-terminal residue" evidence="13">
    <location>
        <position position="1"/>
    </location>
</feature>
<evidence type="ECO:0000256" key="5">
    <source>
        <dbReference type="ARBA" id="ARBA00022801"/>
    </source>
</evidence>
<dbReference type="GO" id="GO:0004386">
    <property type="term" value="F:helicase activity"/>
    <property type="evidence" value="ECO:0007669"/>
    <property type="project" value="UniProtKB-KW"/>
</dbReference>
<dbReference type="AlphaFoldDB" id="A0AAD5U5B7"/>
<keyword evidence="14" id="KW-1185">Reference proteome</keyword>
<dbReference type="EMBL" id="JADGJW010000075">
    <property type="protein sequence ID" value="KAJ3224955.1"/>
    <property type="molecule type" value="Genomic_DNA"/>
</dbReference>
<dbReference type="SMART" id="SM00490">
    <property type="entry name" value="HELICc"/>
    <property type="match status" value="1"/>
</dbReference>
<sequence>DLEIAINLYLNPPITLSKTQDFKKIQVKNISQVETSAKSQPGNATLNFPIFIGDLISNATSLLKGTDFARDGDKCFLERDGLKNSKNSTNLSEMKKKKEIKKKPEKISKIVRIVLYKNKRRIELGALGHELAQMIGILIDYKICQFECNIISIPAILNIHTDFLINIKVLLNQIKVCSDEQENEVEARLQKITLFKLFNRVGLKQKNSNSIIMNEEKLIEVTSADSVIESESSENVNEDDLKSIFSKRSTINITPKEAKPGFAFKLRDYQKVALGFMYSKEQKEYMETSQMDPFWNEYCIPDTSSTFFFSPYSGKLQLQEPVKDCVRGGILADEMVCKHPDGLGKTVEILALIHSNQYDPKIHILPEEEESSFLHRSKIVKLNSSSTMKHYFQQNTKKFTSSTLVICPLNLLSQWKSEAVKCLGNAREIEIYYGDSKSATWLQKNPPVIVLSTFHTLASKSSNLLSQTCWWRIVLDEAHYIKEKSTKIAKAVFEMKAINKWAVTGTPILNSTSDLYSLIKFLQIKPWNNFSIWKNFIDEPFKKKEVQGFQLLQSILGSILIRRTKSQRDSDGKLIVELPEKVIEILYLKFCDEHSMIYNRLMELSKKKLNTLKNKNNIYTHVFQLILRLRQFCDHPLLLKNFDFDEMLKLDNEVDVFNIKSLSQEEKSPFCKLLCGERAVVSLNCCEHTFCEACIKEHFDKKERQCAGSDCPICMRPCLEEDLTFLNIGTVDGNDEPLSIQKTNFNVNGVKIDAILDIVQKLKQENRKFTIDTENNFQKVHKCVIFSQFTSFLDIIEKKLKNENFKLARLDGSMNNNVRDANLAVFNEDKNCYILLASLRSAGVGLNLVAASTVILCDPWWNSAVEYQAIDRVHRIGQSRDVKVFRLICKDTMEEKMLKIQDRKSMLAGELMGDENGPGVNLNELLAMFD</sequence>
<dbReference type="InterPro" id="IPR050628">
    <property type="entry name" value="SNF2_RAD54_helicase_TF"/>
</dbReference>
<feature type="domain" description="RING-type" evidence="10">
    <location>
        <begin position="674"/>
        <end position="714"/>
    </location>
</feature>
<dbReference type="Proteomes" id="UP001211065">
    <property type="component" value="Unassembled WGS sequence"/>
</dbReference>
<evidence type="ECO:0000313" key="13">
    <source>
        <dbReference type="EMBL" id="KAJ3224955.1"/>
    </source>
</evidence>
<reference evidence="13" key="1">
    <citation type="submission" date="2020-05" db="EMBL/GenBank/DDBJ databases">
        <title>Phylogenomic resolution of chytrid fungi.</title>
        <authorList>
            <person name="Stajich J.E."/>
            <person name="Amses K."/>
            <person name="Simmons R."/>
            <person name="Seto K."/>
            <person name="Myers J."/>
            <person name="Bonds A."/>
            <person name="Quandt C.A."/>
            <person name="Barry K."/>
            <person name="Liu P."/>
            <person name="Grigoriev I."/>
            <person name="Longcore J.E."/>
            <person name="James T.Y."/>
        </authorList>
    </citation>
    <scope>NUCLEOTIDE SEQUENCE</scope>
    <source>
        <strain evidence="13">JEL0476</strain>
    </source>
</reference>
<keyword evidence="8" id="KW-0067">ATP-binding</keyword>
<keyword evidence="4 9" id="KW-0863">Zinc-finger</keyword>
<feature type="domain" description="Helicase C-terminal" evidence="12">
    <location>
        <begin position="754"/>
        <end position="926"/>
    </location>
</feature>
<keyword evidence="5" id="KW-0378">Hydrolase</keyword>
<dbReference type="SMART" id="SM00487">
    <property type="entry name" value="DEXDc"/>
    <property type="match status" value="1"/>
</dbReference>
<dbReference type="Pfam" id="PF00271">
    <property type="entry name" value="Helicase_C"/>
    <property type="match status" value="1"/>
</dbReference>
<evidence type="ECO:0000256" key="8">
    <source>
        <dbReference type="ARBA" id="ARBA00022840"/>
    </source>
</evidence>
<dbReference type="SUPFAM" id="SSF52540">
    <property type="entry name" value="P-loop containing nucleoside triphosphate hydrolases"/>
    <property type="match status" value="2"/>
</dbReference>
<keyword evidence="3" id="KW-0547">Nucleotide-binding</keyword>
<comment type="caution">
    <text evidence="13">The sequence shown here is derived from an EMBL/GenBank/DDBJ whole genome shotgun (WGS) entry which is preliminary data.</text>
</comment>
<dbReference type="InterPro" id="IPR014001">
    <property type="entry name" value="Helicase_ATP-bd"/>
</dbReference>
<dbReference type="PROSITE" id="PS50089">
    <property type="entry name" value="ZF_RING_2"/>
    <property type="match status" value="1"/>
</dbReference>
<dbReference type="CDD" id="cd18008">
    <property type="entry name" value="DEXDc_SHPRH-like"/>
    <property type="match status" value="1"/>
</dbReference>
<dbReference type="GO" id="GO:0008270">
    <property type="term" value="F:zinc ion binding"/>
    <property type="evidence" value="ECO:0007669"/>
    <property type="project" value="UniProtKB-KW"/>
</dbReference>
<gene>
    <name evidence="13" type="primary">RAD5</name>
    <name evidence="13" type="ORF">HK099_007584</name>
</gene>